<sequence length="191" mass="21939">MNKEIRESDWAVKDIPQNLDKLRASLQAMDKEVLAKYTMRETKAAISTEKYEQCNVSQGDSVHWSLKEVGEFYVVLEHLVSLELREAHTSRVKLYTEDSFEVTEEILEHVSEQGIMLKVKYIAGHKFVPDVKDFMLEVLCEGFEDIESSWEPLQKLMHECPAVVKNYVEGVKTASEGDALRKAMKRAKAKN</sequence>
<organism evidence="1 2">
    <name type="scientific">Aphanomyces astaci</name>
    <name type="common">Crayfish plague agent</name>
    <dbReference type="NCBI Taxonomy" id="112090"/>
    <lineage>
        <taxon>Eukaryota</taxon>
        <taxon>Sar</taxon>
        <taxon>Stramenopiles</taxon>
        <taxon>Oomycota</taxon>
        <taxon>Saprolegniomycetes</taxon>
        <taxon>Saprolegniales</taxon>
        <taxon>Verrucalvaceae</taxon>
        <taxon>Aphanomyces</taxon>
    </lineage>
</organism>
<name>A0A397EX91_APHAT</name>
<proteinExistence type="predicted"/>
<gene>
    <name evidence="1" type="ORF">DYB31_003140</name>
</gene>
<reference evidence="1 2" key="1">
    <citation type="submission" date="2018-08" db="EMBL/GenBank/DDBJ databases">
        <title>Aphanomyces genome sequencing and annotation.</title>
        <authorList>
            <person name="Minardi D."/>
            <person name="Oidtmann B."/>
            <person name="Van Der Giezen M."/>
            <person name="Studholme D.J."/>
        </authorList>
    </citation>
    <scope>NUCLEOTIDE SEQUENCE [LARGE SCALE GENOMIC DNA]</scope>
    <source>
        <strain evidence="1 2">197901</strain>
    </source>
</reference>
<evidence type="ECO:0000313" key="2">
    <source>
        <dbReference type="Proteomes" id="UP000266196"/>
    </source>
</evidence>
<evidence type="ECO:0008006" key="3">
    <source>
        <dbReference type="Google" id="ProtNLM"/>
    </source>
</evidence>
<dbReference type="VEuPathDB" id="FungiDB:H257_13808"/>
<dbReference type="AlphaFoldDB" id="A0A397EX91"/>
<comment type="caution">
    <text evidence="1">The sequence shown here is derived from an EMBL/GenBank/DDBJ whole genome shotgun (WGS) entry which is preliminary data.</text>
</comment>
<accession>A0A397EX91</accession>
<dbReference type="Proteomes" id="UP000266196">
    <property type="component" value="Unassembled WGS sequence"/>
</dbReference>
<dbReference type="EMBL" id="QUTE01013639">
    <property type="protein sequence ID" value="RHZ04144.1"/>
    <property type="molecule type" value="Genomic_DNA"/>
</dbReference>
<evidence type="ECO:0000313" key="1">
    <source>
        <dbReference type="EMBL" id="RHZ04144.1"/>
    </source>
</evidence>
<protein>
    <recommendedName>
        <fullName evidence="3">Chromo domain-containing protein</fullName>
    </recommendedName>
</protein>